<sequence>GYQTYWPKRTPLPDGKSSTSICRLCEEDDETPIHLICACPRMRMEMYKLAEDMQRKKAHRRVCMF</sequence>
<evidence type="ECO:0000313" key="1">
    <source>
        <dbReference type="EMBL" id="QQP52432.1"/>
    </source>
</evidence>
<feature type="non-terminal residue" evidence="1">
    <location>
        <position position="1"/>
    </location>
</feature>
<accession>A0A7T8HM15</accession>
<name>A0A7T8HM15_CALRO</name>
<protein>
    <submittedName>
        <fullName evidence="1">Uncharacterized protein</fullName>
    </submittedName>
</protein>
<dbReference type="Proteomes" id="UP000595437">
    <property type="component" value="Chromosome 3"/>
</dbReference>
<reference evidence="2" key="1">
    <citation type="submission" date="2021-01" db="EMBL/GenBank/DDBJ databases">
        <title>Caligus Genome Assembly.</title>
        <authorList>
            <person name="Gallardo-Escarate C."/>
        </authorList>
    </citation>
    <scope>NUCLEOTIDE SEQUENCE [LARGE SCALE GENOMIC DNA]</scope>
</reference>
<keyword evidence="2" id="KW-1185">Reference proteome</keyword>
<organism evidence="1 2">
    <name type="scientific">Caligus rogercresseyi</name>
    <name type="common">Sea louse</name>
    <dbReference type="NCBI Taxonomy" id="217165"/>
    <lineage>
        <taxon>Eukaryota</taxon>
        <taxon>Metazoa</taxon>
        <taxon>Ecdysozoa</taxon>
        <taxon>Arthropoda</taxon>
        <taxon>Crustacea</taxon>
        <taxon>Multicrustacea</taxon>
        <taxon>Hexanauplia</taxon>
        <taxon>Copepoda</taxon>
        <taxon>Siphonostomatoida</taxon>
        <taxon>Caligidae</taxon>
        <taxon>Caligus</taxon>
    </lineage>
</organism>
<evidence type="ECO:0000313" key="2">
    <source>
        <dbReference type="Proteomes" id="UP000595437"/>
    </source>
</evidence>
<dbReference type="OrthoDB" id="7701141at2759"/>
<gene>
    <name evidence="1" type="ORF">FKW44_004588</name>
</gene>
<dbReference type="AlphaFoldDB" id="A0A7T8HM15"/>
<proteinExistence type="predicted"/>
<dbReference type="EMBL" id="CP045892">
    <property type="protein sequence ID" value="QQP52432.1"/>
    <property type="molecule type" value="Genomic_DNA"/>
</dbReference>